<gene>
    <name evidence="1" type="ORF">HanXRQr2_Chr11g0516651</name>
</gene>
<evidence type="ECO:0000313" key="1">
    <source>
        <dbReference type="EMBL" id="KAF5784190.1"/>
    </source>
</evidence>
<dbReference type="AlphaFoldDB" id="A0A9K3N249"/>
<evidence type="ECO:0000313" key="2">
    <source>
        <dbReference type="Proteomes" id="UP000215914"/>
    </source>
</evidence>
<keyword evidence="2" id="KW-1185">Reference proteome</keyword>
<organism evidence="1 2">
    <name type="scientific">Helianthus annuus</name>
    <name type="common">Common sunflower</name>
    <dbReference type="NCBI Taxonomy" id="4232"/>
    <lineage>
        <taxon>Eukaryota</taxon>
        <taxon>Viridiplantae</taxon>
        <taxon>Streptophyta</taxon>
        <taxon>Embryophyta</taxon>
        <taxon>Tracheophyta</taxon>
        <taxon>Spermatophyta</taxon>
        <taxon>Magnoliopsida</taxon>
        <taxon>eudicotyledons</taxon>
        <taxon>Gunneridae</taxon>
        <taxon>Pentapetalae</taxon>
        <taxon>asterids</taxon>
        <taxon>campanulids</taxon>
        <taxon>Asterales</taxon>
        <taxon>Asteraceae</taxon>
        <taxon>Asteroideae</taxon>
        <taxon>Heliantheae alliance</taxon>
        <taxon>Heliantheae</taxon>
        <taxon>Helianthus</taxon>
    </lineage>
</organism>
<protein>
    <submittedName>
        <fullName evidence="1">Uncharacterized protein</fullName>
    </submittedName>
</protein>
<accession>A0A9K3N249</accession>
<reference evidence="1" key="2">
    <citation type="submission" date="2020-06" db="EMBL/GenBank/DDBJ databases">
        <title>Helianthus annuus Genome sequencing and assembly Release 2.</title>
        <authorList>
            <person name="Gouzy J."/>
            <person name="Langlade N."/>
            <person name="Munos S."/>
        </authorList>
    </citation>
    <scope>NUCLEOTIDE SEQUENCE</scope>
    <source>
        <tissue evidence="1">Leaves</tissue>
    </source>
</reference>
<sequence>MVLEQTSGTILAINSKKRNLYGSKLNALNNKPAKLLITLITQYKTHRNLFGGSSSSEFPNLYFHPTIISLSWKSFYFRPTEWVVGVFISLWSNNGGLRSY</sequence>
<reference evidence="1" key="1">
    <citation type="journal article" date="2017" name="Nature">
        <title>The sunflower genome provides insights into oil metabolism, flowering and Asterid evolution.</title>
        <authorList>
            <person name="Badouin H."/>
            <person name="Gouzy J."/>
            <person name="Grassa C.J."/>
            <person name="Murat F."/>
            <person name="Staton S.E."/>
            <person name="Cottret L."/>
            <person name="Lelandais-Briere C."/>
            <person name="Owens G.L."/>
            <person name="Carrere S."/>
            <person name="Mayjonade B."/>
            <person name="Legrand L."/>
            <person name="Gill N."/>
            <person name="Kane N.C."/>
            <person name="Bowers J.E."/>
            <person name="Hubner S."/>
            <person name="Bellec A."/>
            <person name="Berard A."/>
            <person name="Berges H."/>
            <person name="Blanchet N."/>
            <person name="Boniface M.C."/>
            <person name="Brunel D."/>
            <person name="Catrice O."/>
            <person name="Chaidir N."/>
            <person name="Claudel C."/>
            <person name="Donnadieu C."/>
            <person name="Faraut T."/>
            <person name="Fievet G."/>
            <person name="Helmstetter N."/>
            <person name="King M."/>
            <person name="Knapp S.J."/>
            <person name="Lai Z."/>
            <person name="Le Paslier M.C."/>
            <person name="Lippi Y."/>
            <person name="Lorenzon L."/>
            <person name="Mandel J.R."/>
            <person name="Marage G."/>
            <person name="Marchand G."/>
            <person name="Marquand E."/>
            <person name="Bret-Mestries E."/>
            <person name="Morien E."/>
            <person name="Nambeesan S."/>
            <person name="Nguyen T."/>
            <person name="Pegot-Espagnet P."/>
            <person name="Pouilly N."/>
            <person name="Raftis F."/>
            <person name="Sallet E."/>
            <person name="Schiex T."/>
            <person name="Thomas J."/>
            <person name="Vandecasteele C."/>
            <person name="Vares D."/>
            <person name="Vear F."/>
            <person name="Vautrin S."/>
            <person name="Crespi M."/>
            <person name="Mangin B."/>
            <person name="Burke J.M."/>
            <person name="Salse J."/>
            <person name="Munos S."/>
            <person name="Vincourt P."/>
            <person name="Rieseberg L.H."/>
            <person name="Langlade N.B."/>
        </authorList>
    </citation>
    <scope>NUCLEOTIDE SEQUENCE</scope>
    <source>
        <tissue evidence="1">Leaves</tissue>
    </source>
</reference>
<dbReference type="Proteomes" id="UP000215914">
    <property type="component" value="Unassembled WGS sequence"/>
</dbReference>
<dbReference type="Gramene" id="mRNA:HanXRQr2_Chr11g0516651">
    <property type="protein sequence ID" value="mRNA:HanXRQr2_Chr11g0516651"/>
    <property type="gene ID" value="HanXRQr2_Chr11g0516651"/>
</dbReference>
<dbReference type="EMBL" id="MNCJ02000326">
    <property type="protein sequence ID" value="KAF5784190.1"/>
    <property type="molecule type" value="Genomic_DNA"/>
</dbReference>
<comment type="caution">
    <text evidence="1">The sequence shown here is derived from an EMBL/GenBank/DDBJ whole genome shotgun (WGS) entry which is preliminary data.</text>
</comment>
<name>A0A9K3N249_HELAN</name>
<proteinExistence type="predicted"/>